<name>A0ABU0GX20_9BACL</name>
<evidence type="ECO:0000256" key="6">
    <source>
        <dbReference type="SAM" id="Phobius"/>
    </source>
</evidence>
<dbReference type="InterPro" id="IPR033479">
    <property type="entry name" value="dCache_1"/>
</dbReference>
<dbReference type="InterPro" id="IPR052163">
    <property type="entry name" value="DGC-Regulatory_Protein"/>
</dbReference>
<dbReference type="InterPro" id="IPR043128">
    <property type="entry name" value="Rev_trsase/Diguanyl_cyclase"/>
</dbReference>
<feature type="transmembrane region" description="Helical" evidence="6">
    <location>
        <begin position="12"/>
        <end position="31"/>
    </location>
</feature>
<dbReference type="CDD" id="cd12914">
    <property type="entry name" value="PDC1_DGC_like"/>
    <property type="match status" value="1"/>
</dbReference>
<dbReference type="Pfam" id="PF00990">
    <property type="entry name" value="GGDEF"/>
    <property type="match status" value="1"/>
</dbReference>
<dbReference type="SUPFAM" id="SSF103190">
    <property type="entry name" value="Sensory domain-like"/>
    <property type="match status" value="1"/>
</dbReference>
<dbReference type="Gene3D" id="3.30.450.20">
    <property type="entry name" value="PAS domain"/>
    <property type="match status" value="1"/>
</dbReference>
<comment type="subcellular location">
    <subcellularLocation>
        <location evidence="1">Cell membrane</location>
        <topology evidence="1">Multi-pass membrane protein</topology>
    </subcellularLocation>
</comment>
<dbReference type="CDD" id="cd01949">
    <property type="entry name" value="GGDEF"/>
    <property type="match status" value="1"/>
</dbReference>
<dbReference type="EMBL" id="JAUSWB010000005">
    <property type="protein sequence ID" value="MDQ0429474.1"/>
    <property type="molecule type" value="Genomic_DNA"/>
</dbReference>
<dbReference type="PANTHER" id="PTHR46663">
    <property type="entry name" value="DIGUANYLATE CYCLASE DGCT-RELATED"/>
    <property type="match status" value="1"/>
</dbReference>
<dbReference type="PROSITE" id="PS50887">
    <property type="entry name" value="GGDEF"/>
    <property type="match status" value="1"/>
</dbReference>
<keyword evidence="10" id="KW-1185">Reference proteome</keyword>
<dbReference type="SUPFAM" id="SSF55073">
    <property type="entry name" value="Nucleotide cyclase"/>
    <property type="match status" value="1"/>
</dbReference>
<keyword evidence="4 6" id="KW-1133">Transmembrane helix</keyword>
<feature type="domain" description="GGDEF" evidence="8">
    <location>
        <begin position="404"/>
        <end position="540"/>
    </location>
</feature>
<dbReference type="InterPro" id="IPR000160">
    <property type="entry name" value="GGDEF_dom"/>
</dbReference>
<dbReference type="PANTHER" id="PTHR46663:SF2">
    <property type="entry name" value="GGDEF DOMAIN-CONTAINING PROTEIN"/>
    <property type="match status" value="1"/>
</dbReference>
<dbReference type="Proteomes" id="UP001241988">
    <property type="component" value="Unassembled WGS sequence"/>
</dbReference>
<feature type="transmembrane region" description="Helical" evidence="6">
    <location>
        <begin position="293"/>
        <end position="316"/>
    </location>
</feature>
<evidence type="ECO:0000313" key="10">
    <source>
        <dbReference type="Proteomes" id="UP001241988"/>
    </source>
</evidence>
<keyword evidence="5 6" id="KW-0472">Membrane</keyword>
<gene>
    <name evidence="9" type="ORF">QOZ98_002302</name>
</gene>
<proteinExistence type="predicted"/>
<accession>A0ABU0GX20</accession>
<dbReference type="RefSeq" id="WP_308787550.1">
    <property type="nucleotide sequence ID" value="NZ_JAUSWB010000005.1"/>
</dbReference>
<feature type="domain" description="HAMP" evidence="7">
    <location>
        <begin position="317"/>
        <end position="369"/>
    </location>
</feature>
<evidence type="ECO:0000256" key="1">
    <source>
        <dbReference type="ARBA" id="ARBA00004651"/>
    </source>
</evidence>
<evidence type="ECO:0000256" key="2">
    <source>
        <dbReference type="ARBA" id="ARBA00022475"/>
    </source>
</evidence>
<evidence type="ECO:0000256" key="3">
    <source>
        <dbReference type="ARBA" id="ARBA00022692"/>
    </source>
</evidence>
<evidence type="ECO:0000259" key="7">
    <source>
        <dbReference type="PROSITE" id="PS50885"/>
    </source>
</evidence>
<dbReference type="InterPro" id="IPR029151">
    <property type="entry name" value="Sensor-like_sf"/>
</dbReference>
<dbReference type="Pfam" id="PF02743">
    <property type="entry name" value="dCache_1"/>
    <property type="match status" value="1"/>
</dbReference>
<keyword evidence="3 6" id="KW-0812">Transmembrane</keyword>
<organism evidence="9 10">
    <name type="scientific">Planomicrobium stackebrandtii</name>
    <dbReference type="NCBI Taxonomy" id="253160"/>
    <lineage>
        <taxon>Bacteria</taxon>
        <taxon>Bacillati</taxon>
        <taxon>Bacillota</taxon>
        <taxon>Bacilli</taxon>
        <taxon>Bacillales</taxon>
        <taxon>Caryophanaceae</taxon>
        <taxon>Planomicrobium</taxon>
    </lineage>
</organism>
<dbReference type="NCBIfam" id="TIGR00254">
    <property type="entry name" value="GGDEF"/>
    <property type="match status" value="1"/>
</dbReference>
<protein>
    <submittedName>
        <fullName evidence="9">Diguanylate cyclase (GGDEF)-like protein</fullName>
    </submittedName>
</protein>
<dbReference type="InterPro" id="IPR029787">
    <property type="entry name" value="Nucleotide_cyclase"/>
</dbReference>
<evidence type="ECO:0000259" key="8">
    <source>
        <dbReference type="PROSITE" id="PS50887"/>
    </source>
</evidence>
<dbReference type="InterPro" id="IPR003660">
    <property type="entry name" value="HAMP_dom"/>
</dbReference>
<evidence type="ECO:0000256" key="5">
    <source>
        <dbReference type="ARBA" id="ARBA00023136"/>
    </source>
</evidence>
<dbReference type="Gene3D" id="3.30.70.270">
    <property type="match status" value="1"/>
</dbReference>
<sequence>MRLSLSLRTQLSIIFAGTTILLILIFGGVYGERSIKQVEVEIGNSLSESAYLMENNLDQYMWSRYGETIMLSSLSDIRQLEDQDEVESMLNQTQATFPSFSWIGLTDRDGTVVASTDSILKGADISERPVYLEALEKTFIGDVHEAVLLADLLPNPTGEEMKFVDISTPIYDDNDDFIGVLATHLSWEWVEEVEASMLDSLKNRDSIEFLIVSKIDDVVILGPDDLLGKPLNVESIELARTGQNGSIIETWPDDKEYVTGYMMENGYKEYPGLGWTILVRQPVEVAYAPTKELMMFFLISGLIFVLLFAVIGWFLAERLTSPLKNIAGAADRLRLGEFVQIPLYRGTSELETLSLSLRKLVSDLTHTESALVEMKEVANRDELTGLANRYALDYYLREFIQKQKMAIVLYIDLDGFKLINDTLGHNAGDELLIQVAHRLQKIVREGEMISRVGGDEFIVVLPVGKGDLANRGKIVGEKIISSINKPYSLDGQSASVSCSIGAAFWEASGSINIEETIRTADEALYAAKREGKNRIHVYGC</sequence>
<keyword evidence="2" id="KW-1003">Cell membrane</keyword>
<dbReference type="Gene3D" id="6.10.340.10">
    <property type="match status" value="1"/>
</dbReference>
<dbReference type="SMART" id="SM00267">
    <property type="entry name" value="GGDEF"/>
    <property type="match status" value="1"/>
</dbReference>
<evidence type="ECO:0000313" key="9">
    <source>
        <dbReference type="EMBL" id="MDQ0429474.1"/>
    </source>
</evidence>
<comment type="caution">
    <text evidence="9">The sequence shown here is derived from an EMBL/GenBank/DDBJ whole genome shotgun (WGS) entry which is preliminary data.</text>
</comment>
<evidence type="ECO:0000256" key="4">
    <source>
        <dbReference type="ARBA" id="ARBA00022989"/>
    </source>
</evidence>
<reference evidence="9 10" key="1">
    <citation type="submission" date="2023-07" db="EMBL/GenBank/DDBJ databases">
        <title>Genomic Encyclopedia of Type Strains, Phase IV (KMG-IV): sequencing the most valuable type-strain genomes for metagenomic binning, comparative biology and taxonomic classification.</title>
        <authorList>
            <person name="Goeker M."/>
        </authorList>
    </citation>
    <scope>NUCLEOTIDE SEQUENCE [LARGE SCALE GENOMIC DNA]</scope>
    <source>
        <strain evidence="9 10">DSM 16419</strain>
    </source>
</reference>
<dbReference type="PROSITE" id="PS50885">
    <property type="entry name" value="HAMP"/>
    <property type="match status" value="1"/>
</dbReference>